<dbReference type="PANTHER" id="PTHR30055:SF175">
    <property type="entry name" value="HTH-TYPE TRANSCRIPTIONAL REPRESSOR KSTR2"/>
    <property type="match status" value="1"/>
</dbReference>
<keyword evidence="1" id="KW-0678">Repressor</keyword>
<protein>
    <submittedName>
        <fullName evidence="7">TetR/AcrR family transcriptional regulator</fullName>
    </submittedName>
</protein>
<dbReference type="PANTHER" id="PTHR30055">
    <property type="entry name" value="HTH-TYPE TRANSCRIPTIONAL REGULATOR RUTR"/>
    <property type="match status" value="1"/>
</dbReference>
<organism evidence="7 8">
    <name type="scientific">Candidatus Pseudobacter hemicellulosilyticus</name>
    <dbReference type="NCBI Taxonomy" id="3121375"/>
    <lineage>
        <taxon>Bacteria</taxon>
        <taxon>Pseudomonadati</taxon>
        <taxon>Bacteroidota</taxon>
        <taxon>Chitinophagia</taxon>
        <taxon>Chitinophagales</taxon>
        <taxon>Chitinophagaceae</taxon>
        <taxon>Pseudobacter</taxon>
    </lineage>
</organism>
<keyword evidence="4" id="KW-0804">Transcription</keyword>
<dbReference type="GO" id="GO:0000976">
    <property type="term" value="F:transcription cis-regulatory region binding"/>
    <property type="evidence" value="ECO:0007669"/>
    <property type="project" value="TreeGrafter"/>
</dbReference>
<dbReference type="Gene3D" id="1.10.10.60">
    <property type="entry name" value="Homeodomain-like"/>
    <property type="match status" value="1"/>
</dbReference>
<dbReference type="InterPro" id="IPR001647">
    <property type="entry name" value="HTH_TetR"/>
</dbReference>
<evidence type="ECO:0000256" key="5">
    <source>
        <dbReference type="PROSITE-ProRule" id="PRU00335"/>
    </source>
</evidence>
<name>A0AAJ5WW25_9BACT</name>
<keyword evidence="2" id="KW-0805">Transcription regulation</keyword>
<evidence type="ECO:0000256" key="2">
    <source>
        <dbReference type="ARBA" id="ARBA00023015"/>
    </source>
</evidence>
<proteinExistence type="predicted"/>
<evidence type="ECO:0000256" key="1">
    <source>
        <dbReference type="ARBA" id="ARBA00022491"/>
    </source>
</evidence>
<dbReference type="GO" id="GO:0003700">
    <property type="term" value="F:DNA-binding transcription factor activity"/>
    <property type="evidence" value="ECO:0007669"/>
    <property type="project" value="TreeGrafter"/>
</dbReference>
<evidence type="ECO:0000313" key="7">
    <source>
        <dbReference type="EMBL" id="WEK37244.1"/>
    </source>
</evidence>
<gene>
    <name evidence="7" type="ORF">P0Y53_07005</name>
</gene>
<feature type="domain" description="HTH tetR-type" evidence="6">
    <location>
        <begin position="6"/>
        <end position="66"/>
    </location>
</feature>
<accession>A0AAJ5WW25</accession>
<feature type="DNA-binding region" description="H-T-H motif" evidence="5">
    <location>
        <begin position="29"/>
        <end position="48"/>
    </location>
</feature>
<dbReference type="Gene3D" id="1.10.357.10">
    <property type="entry name" value="Tetracycline Repressor, domain 2"/>
    <property type="match status" value="1"/>
</dbReference>
<dbReference type="InterPro" id="IPR036271">
    <property type="entry name" value="Tet_transcr_reg_TetR-rel_C_sf"/>
</dbReference>
<evidence type="ECO:0000259" key="6">
    <source>
        <dbReference type="PROSITE" id="PS50977"/>
    </source>
</evidence>
<reference evidence="7" key="1">
    <citation type="submission" date="2023-03" db="EMBL/GenBank/DDBJ databases">
        <title>Andean soil-derived lignocellulolytic bacterial consortium as a source of novel taxa and putative plastic-active enzymes.</title>
        <authorList>
            <person name="Diaz-Garcia L."/>
            <person name="Chuvochina M."/>
            <person name="Feuerriegel G."/>
            <person name="Bunk B."/>
            <person name="Sproer C."/>
            <person name="Streit W.R."/>
            <person name="Rodriguez L.M."/>
            <person name="Overmann J."/>
            <person name="Jimenez D.J."/>
        </authorList>
    </citation>
    <scope>NUCLEOTIDE SEQUENCE</scope>
    <source>
        <strain evidence="7">MAG 7</strain>
    </source>
</reference>
<dbReference type="PRINTS" id="PR00455">
    <property type="entry name" value="HTHTETR"/>
</dbReference>
<keyword evidence="3 5" id="KW-0238">DNA-binding</keyword>
<evidence type="ECO:0000313" key="8">
    <source>
        <dbReference type="Proteomes" id="UP001220610"/>
    </source>
</evidence>
<dbReference type="SUPFAM" id="SSF46689">
    <property type="entry name" value="Homeodomain-like"/>
    <property type="match status" value="1"/>
</dbReference>
<dbReference type="InterPro" id="IPR050109">
    <property type="entry name" value="HTH-type_TetR-like_transc_reg"/>
</dbReference>
<dbReference type="InterPro" id="IPR009057">
    <property type="entry name" value="Homeodomain-like_sf"/>
</dbReference>
<dbReference type="Proteomes" id="UP001220610">
    <property type="component" value="Chromosome"/>
</dbReference>
<dbReference type="Pfam" id="PF00440">
    <property type="entry name" value="TetR_N"/>
    <property type="match status" value="1"/>
</dbReference>
<evidence type="ECO:0000256" key="4">
    <source>
        <dbReference type="ARBA" id="ARBA00023163"/>
    </source>
</evidence>
<dbReference type="EMBL" id="CP119311">
    <property type="protein sequence ID" value="WEK37244.1"/>
    <property type="molecule type" value="Genomic_DNA"/>
</dbReference>
<dbReference type="SUPFAM" id="SSF48498">
    <property type="entry name" value="Tetracyclin repressor-like, C-terminal domain"/>
    <property type="match status" value="1"/>
</dbReference>
<evidence type="ECO:0000256" key="3">
    <source>
        <dbReference type="ARBA" id="ARBA00023125"/>
    </source>
</evidence>
<dbReference type="PROSITE" id="PS50977">
    <property type="entry name" value="HTH_TETR_2"/>
    <property type="match status" value="1"/>
</dbReference>
<dbReference type="AlphaFoldDB" id="A0AAJ5WW25"/>
<sequence length="221" mass="25639">MSTNEPNARVRIRHKADELFMRYGIRSVSMDEIASGLGISKKTIYQYFSDKNELVDAVVENILDSMRADCSQCSTRANDAVHEIFLTMQTIVAQFRNMNSTVVHDLEKYHDKAFRKLSDHKHKFLLEIVRNNLERGIREGLFRADIDMDVLSRFRLETMMMPFNITLFPSEKYQLTDVTIGILEHYVFGLASLKGHQLILQYKEERTKAKHYDTLPGSKAN</sequence>